<feature type="domain" description="CCHC-type" evidence="2">
    <location>
        <begin position="158"/>
        <end position="173"/>
    </location>
</feature>
<dbReference type="SMART" id="SM00343">
    <property type="entry name" value="ZnF_C2HC"/>
    <property type="match status" value="1"/>
</dbReference>
<gene>
    <name evidence="3" type="ORF">B0H16DRAFT_1721717</name>
</gene>
<dbReference type="AlphaFoldDB" id="A0AAD7J5D4"/>
<keyword evidence="4" id="KW-1185">Reference proteome</keyword>
<dbReference type="InterPro" id="IPR001878">
    <property type="entry name" value="Znf_CCHC"/>
</dbReference>
<evidence type="ECO:0000256" key="1">
    <source>
        <dbReference type="PROSITE-ProRule" id="PRU00047"/>
    </source>
</evidence>
<dbReference type="GO" id="GO:0008270">
    <property type="term" value="F:zinc ion binding"/>
    <property type="evidence" value="ECO:0007669"/>
    <property type="project" value="UniProtKB-KW"/>
</dbReference>
<keyword evidence="1" id="KW-0479">Metal-binding</keyword>
<evidence type="ECO:0000313" key="4">
    <source>
        <dbReference type="Proteomes" id="UP001215598"/>
    </source>
</evidence>
<protein>
    <recommendedName>
        <fullName evidence="2">CCHC-type domain-containing protein</fullName>
    </recommendedName>
</protein>
<dbReference type="Proteomes" id="UP001215598">
    <property type="component" value="Unassembled WGS sequence"/>
</dbReference>
<name>A0AAD7J5D4_9AGAR</name>
<reference evidence="3" key="1">
    <citation type="submission" date="2023-03" db="EMBL/GenBank/DDBJ databases">
        <title>Massive genome expansion in bonnet fungi (Mycena s.s.) driven by repeated elements and novel gene families across ecological guilds.</title>
        <authorList>
            <consortium name="Lawrence Berkeley National Laboratory"/>
            <person name="Harder C.B."/>
            <person name="Miyauchi S."/>
            <person name="Viragh M."/>
            <person name="Kuo A."/>
            <person name="Thoen E."/>
            <person name="Andreopoulos B."/>
            <person name="Lu D."/>
            <person name="Skrede I."/>
            <person name="Drula E."/>
            <person name="Henrissat B."/>
            <person name="Morin E."/>
            <person name="Kohler A."/>
            <person name="Barry K."/>
            <person name="LaButti K."/>
            <person name="Morin E."/>
            <person name="Salamov A."/>
            <person name="Lipzen A."/>
            <person name="Mereny Z."/>
            <person name="Hegedus B."/>
            <person name="Baldrian P."/>
            <person name="Stursova M."/>
            <person name="Weitz H."/>
            <person name="Taylor A."/>
            <person name="Grigoriev I.V."/>
            <person name="Nagy L.G."/>
            <person name="Martin F."/>
            <person name="Kauserud H."/>
        </authorList>
    </citation>
    <scope>NUCLEOTIDE SEQUENCE</scope>
    <source>
        <strain evidence="3">CBHHK182m</strain>
    </source>
</reference>
<dbReference type="PROSITE" id="PS50158">
    <property type="entry name" value="ZF_CCHC"/>
    <property type="match status" value="1"/>
</dbReference>
<comment type="caution">
    <text evidence="3">The sequence shown here is derived from an EMBL/GenBank/DDBJ whole genome shotgun (WGS) entry which is preliminary data.</text>
</comment>
<evidence type="ECO:0000313" key="3">
    <source>
        <dbReference type="EMBL" id="KAJ7756654.1"/>
    </source>
</evidence>
<organism evidence="3 4">
    <name type="scientific">Mycena metata</name>
    <dbReference type="NCBI Taxonomy" id="1033252"/>
    <lineage>
        <taxon>Eukaryota</taxon>
        <taxon>Fungi</taxon>
        <taxon>Dikarya</taxon>
        <taxon>Basidiomycota</taxon>
        <taxon>Agaricomycotina</taxon>
        <taxon>Agaricomycetes</taxon>
        <taxon>Agaricomycetidae</taxon>
        <taxon>Agaricales</taxon>
        <taxon>Marasmiineae</taxon>
        <taxon>Mycenaceae</taxon>
        <taxon>Mycena</taxon>
    </lineage>
</organism>
<sequence>MEFGSTPSACAVAKIRNGDIRLTVAEASDVNLLREHSEAWLPAFSSLLKLHSPSYAIVMHRVPTDFEVGKGVFTEDDDSWENDIRELGEANEIESGTLVRVHWIGRRSSEQVRKTKKFLSLVLHFNDPSVANYFLANRLALHGHLHRTEKYCSQPLQCFNCHRFGHIAAQCKRSAVCGTCASDHPTSNCHCTNKTPCRTNSTGCPHIVLKCALRGCGGAHRSTDPACPVRQSILRRIAAEHHAMGPLFPEE</sequence>
<keyword evidence="1" id="KW-0862">Zinc</keyword>
<evidence type="ECO:0000259" key="2">
    <source>
        <dbReference type="PROSITE" id="PS50158"/>
    </source>
</evidence>
<dbReference type="EMBL" id="JARKIB010000046">
    <property type="protein sequence ID" value="KAJ7756654.1"/>
    <property type="molecule type" value="Genomic_DNA"/>
</dbReference>
<accession>A0AAD7J5D4</accession>
<proteinExistence type="predicted"/>
<dbReference type="GO" id="GO:0003676">
    <property type="term" value="F:nucleic acid binding"/>
    <property type="evidence" value="ECO:0007669"/>
    <property type="project" value="InterPro"/>
</dbReference>
<keyword evidence="1" id="KW-0863">Zinc-finger</keyword>